<dbReference type="AlphaFoldDB" id="A0A8H6JY17"/>
<name>A0A8H6JY17_9PEZI</name>
<evidence type="ECO:0000313" key="5">
    <source>
        <dbReference type="Proteomes" id="UP000654918"/>
    </source>
</evidence>
<dbReference type="Proteomes" id="UP000654918">
    <property type="component" value="Unassembled WGS sequence"/>
</dbReference>
<reference evidence="4" key="1">
    <citation type="journal article" date="2020" name="Phytopathology">
        <title>Genome Sequence Resources of Colletotrichum truncatum, C. plurivorum, C. musicola, and C. sojae: Four Species Pathogenic to Soybean (Glycine max).</title>
        <authorList>
            <person name="Rogerio F."/>
            <person name="Boufleur T.R."/>
            <person name="Ciampi-Guillardi M."/>
            <person name="Sukno S.A."/>
            <person name="Thon M.R."/>
            <person name="Massola Junior N.S."/>
            <person name="Baroncelli R."/>
        </authorList>
    </citation>
    <scope>NUCLEOTIDE SEQUENCE</scope>
    <source>
        <strain evidence="4">LFN00145</strain>
    </source>
</reference>
<evidence type="ECO:0000256" key="1">
    <source>
        <dbReference type="ARBA" id="ARBA00004123"/>
    </source>
</evidence>
<proteinExistence type="predicted"/>
<accession>A0A8H6JY17</accession>
<dbReference type="InterPro" id="IPR021858">
    <property type="entry name" value="Fun_TF"/>
</dbReference>
<sequence>MSTHAEIIDGTWAYLNGYESQKPLVWVGRSRRPKKAVEGSKDASPGTDCSTPGSAVAKRIPSLGNRLPSPNEAGVSKYLSYSHHRARCSTPLSWPRQFTSLPTDATEGEALDDKAPTQLLASNYYADALAHKRQAMQHLQVALSRNDTSDAVVVSTLLLIWVELLESGYKYWRYHLSGMRALLCSRIRRECSSNSNRHGTVTDSLGSFGGYFEEAFVVDLTLVEILQRAERRSWAGYPAELLRTLCCFNSLSARLASSSESRTELYEIVVSLFDQLDHFSPLRWAGNHPESSQAEQHHLASAYKIAIEAYGRRAFQVPGVGDMEKKVEEAVGHLEKIKPQDSHFKGCLWPAFVIGAEARDVSHRLAITSILLNMYDLLQARSVERGLEALERLWRRQSQSAGDWSWLDIFYEEGEELLLV</sequence>
<feature type="region of interest" description="Disordered" evidence="3">
    <location>
        <begin position="29"/>
        <end position="69"/>
    </location>
</feature>
<dbReference type="GO" id="GO:0003700">
    <property type="term" value="F:DNA-binding transcription factor activity"/>
    <property type="evidence" value="ECO:0007669"/>
    <property type="project" value="TreeGrafter"/>
</dbReference>
<evidence type="ECO:0000256" key="3">
    <source>
        <dbReference type="SAM" id="MobiDB-lite"/>
    </source>
</evidence>
<dbReference type="GO" id="GO:0005634">
    <property type="term" value="C:nucleus"/>
    <property type="evidence" value="ECO:0007669"/>
    <property type="project" value="UniProtKB-SubCell"/>
</dbReference>
<dbReference type="EMBL" id="WIGO01000260">
    <property type="protein sequence ID" value="KAF6821429.1"/>
    <property type="molecule type" value="Genomic_DNA"/>
</dbReference>
<dbReference type="GO" id="GO:0045944">
    <property type="term" value="P:positive regulation of transcription by RNA polymerase II"/>
    <property type="evidence" value="ECO:0007669"/>
    <property type="project" value="TreeGrafter"/>
</dbReference>
<evidence type="ECO:0000313" key="4">
    <source>
        <dbReference type="EMBL" id="KAF6821429.1"/>
    </source>
</evidence>
<keyword evidence="5" id="KW-1185">Reference proteome</keyword>
<dbReference type="PANTHER" id="PTHR37534:SF15">
    <property type="entry name" value="ZN(II)2CYS6 TRANSCRIPTION FACTOR (EUROFUNG)"/>
    <property type="match status" value="1"/>
</dbReference>
<dbReference type="GO" id="GO:0000976">
    <property type="term" value="F:transcription cis-regulatory region binding"/>
    <property type="evidence" value="ECO:0007669"/>
    <property type="project" value="TreeGrafter"/>
</dbReference>
<dbReference type="PANTHER" id="PTHR37534">
    <property type="entry name" value="TRANSCRIPTIONAL ACTIVATOR PROTEIN UGA3"/>
    <property type="match status" value="1"/>
</dbReference>
<protein>
    <submittedName>
        <fullName evidence="4">Uncharacterized protein</fullName>
    </submittedName>
</protein>
<organism evidence="4 5">
    <name type="scientific">Colletotrichum plurivorum</name>
    <dbReference type="NCBI Taxonomy" id="2175906"/>
    <lineage>
        <taxon>Eukaryota</taxon>
        <taxon>Fungi</taxon>
        <taxon>Dikarya</taxon>
        <taxon>Ascomycota</taxon>
        <taxon>Pezizomycotina</taxon>
        <taxon>Sordariomycetes</taxon>
        <taxon>Hypocreomycetidae</taxon>
        <taxon>Glomerellales</taxon>
        <taxon>Glomerellaceae</taxon>
        <taxon>Colletotrichum</taxon>
        <taxon>Colletotrichum orchidearum species complex</taxon>
    </lineage>
</organism>
<comment type="subcellular location">
    <subcellularLocation>
        <location evidence="1">Nucleus</location>
    </subcellularLocation>
</comment>
<comment type="caution">
    <text evidence="4">The sequence shown here is derived from an EMBL/GenBank/DDBJ whole genome shotgun (WGS) entry which is preliminary data.</text>
</comment>
<evidence type="ECO:0000256" key="2">
    <source>
        <dbReference type="ARBA" id="ARBA00023242"/>
    </source>
</evidence>
<gene>
    <name evidence="4" type="ORF">CPLU01_12512</name>
</gene>
<keyword evidence="2" id="KW-0539">Nucleus</keyword>
<dbReference type="Pfam" id="PF11951">
    <property type="entry name" value="Fungal_trans_2"/>
    <property type="match status" value="1"/>
</dbReference>